<sequence>MKKKIPGWATFLIVFFLFLTAGLAGFATYLVLKQKWEKLQEPDNNTPIVYNKKNSAAEYSEGISIKNEFLEIEEYPYAIDYDNNPKYFFGIEGLELLSREFHKRAWYGPEIIEIPKITINKKFTNVNTNQVNGFYTPDSKEIALFTTEIVRDKNGNIRKVDNLRNDIKVEMVLPTLVHEYTHHVANVYNNSGKLSDPNYSNELDYKLSTNIHYIATYANNIKFLKEFKSSLFYDETYKPITNLPNWDIGNKSIFSYPNSLYKSFSARELFNYANYTNIENPEKWNSLNTTEYTFNNTYESPIKFSEPVESGKIEYLYSFEELIPREFMKMIYSTSKRIAKSSTNPNGILYFDKVDDYGHNYGIHLTAYGEDSLRNLAFKPKSLNSYNVKIAAPNWVFDDELKQFRNIYGQQIYPATENNVQLKKFYKTFLDLFGYGQTISYMGYKTIFNNKTKNSDYENIRLGGYLSNNGIDSKNNVYLTYEVGTKTKNVKLNLFNTNFTTKTKWNSFSEDRKYNPSILNKPSSMYAYYSNLINIQDIKKSLIGDKEFKYFIWQDKNNNGDYDANEKVNIDFKKEFNIQNEIQRSIINSRKSFEIQKNTKALFNSHILKLNYEKTTDTLGQEIDNYYYSFVKY</sequence>
<dbReference type="RefSeq" id="WP_119863667.1">
    <property type="nucleotide sequence ID" value="NZ_CP008748.1"/>
</dbReference>
<gene>
    <name evidence="1" type="ORF">MHSN_00430</name>
</gene>
<dbReference type="KEGG" id="mhyv:MHSN_00430"/>
<dbReference type="NCBIfam" id="NF045830">
    <property type="entry name" value="MYPU_1760_HExxH"/>
    <property type="match status" value="1"/>
</dbReference>
<proteinExistence type="predicted"/>
<organism evidence="1 2">
    <name type="scientific">Metamycoplasma hyosynoviae</name>
    <dbReference type="NCBI Taxonomy" id="29559"/>
    <lineage>
        <taxon>Bacteria</taxon>
        <taxon>Bacillati</taxon>
        <taxon>Mycoplasmatota</taxon>
        <taxon>Mycoplasmoidales</taxon>
        <taxon>Metamycoplasmataceae</taxon>
        <taxon>Metamycoplasma</taxon>
    </lineage>
</organism>
<evidence type="ECO:0000313" key="1">
    <source>
        <dbReference type="EMBL" id="ASI53688.1"/>
    </source>
</evidence>
<dbReference type="EMBL" id="CP008748">
    <property type="protein sequence ID" value="ASI53688.1"/>
    <property type="molecule type" value="Genomic_DNA"/>
</dbReference>
<dbReference type="Proteomes" id="UP000264882">
    <property type="component" value="Chromosome"/>
</dbReference>
<dbReference type="AlphaFoldDB" id="A0A4P1QFU0"/>
<keyword evidence="2" id="KW-1185">Reference proteome</keyword>
<reference evidence="1 2" key="1">
    <citation type="submission" date="2014-06" db="EMBL/GenBank/DDBJ databases">
        <title>The Whole Genome Sequence of Mycoplasma hyosynoviae strain ATCC 27095.</title>
        <authorList>
            <person name="Calcutt M.J."/>
            <person name="Foecking M.F."/>
        </authorList>
    </citation>
    <scope>NUCLEOTIDE SEQUENCE [LARGE SCALE GENOMIC DNA]</scope>
    <source>
        <strain evidence="1 2">M60</strain>
    </source>
</reference>
<name>A0A4P1QFU0_9BACT</name>
<dbReference type="InterPro" id="IPR054786">
    <property type="entry name" value="MYPU_1760-like"/>
</dbReference>
<accession>A0A4P1QFU0</accession>
<protein>
    <submittedName>
        <fullName evidence="1">Uncharacterized protein</fullName>
    </submittedName>
</protein>
<evidence type="ECO:0000313" key="2">
    <source>
        <dbReference type="Proteomes" id="UP000264882"/>
    </source>
</evidence>